<keyword evidence="3" id="KW-1185">Reference proteome</keyword>
<proteinExistence type="predicted"/>
<gene>
    <name evidence="2" type="ORF">QRD02_03790</name>
</gene>
<dbReference type="Pfam" id="PF13649">
    <property type="entry name" value="Methyltransf_25"/>
    <property type="match status" value="1"/>
</dbReference>
<dbReference type="Gene3D" id="3.40.50.150">
    <property type="entry name" value="Vaccinia Virus protein VP39"/>
    <property type="match status" value="1"/>
</dbReference>
<reference evidence="2 3" key="1">
    <citation type="submission" date="2023-06" db="EMBL/GenBank/DDBJ databases">
        <authorList>
            <person name="Ye Y.-Q."/>
            <person name="Du Z.-J."/>
        </authorList>
    </citation>
    <scope>NUCLEOTIDE SEQUENCE [LARGE SCALE GENOMIC DNA]</scope>
    <source>
        <strain evidence="2 3">SDUM287046</strain>
    </source>
</reference>
<keyword evidence="2" id="KW-0808">Transferase</keyword>
<evidence type="ECO:0000259" key="1">
    <source>
        <dbReference type="Pfam" id="PF13649"/>
    </source>
</evidence>
<dbReference type="CDD" id="cd02440">
    <property type="entry name" value="AdoMet_MTases"/>
    <property type="match status" value="1"/>
</dbReference>
<evidence type="ECO:0000313" key="2">
    <source>
        <dbReference type="EMBL" id="MDN3723493.1"/>
    </source>
</evidence>
<keyword evidence="2" id="KW-0969">Cilium</keyword>
<dbReference type="SUPFAM" id="SSF53335">
    <property type="entry name" value="S-adenosyl-L-methionine-dependent methyltransferases"/>
    <property type="match status" value="1"/>
</dbReference>
<protein>
    <submittedName>
        <fullName evidence="2">Methyltransferase domain-containing protein</fullName>
    </submittedName>
</protein>
<keyword evidence="2" id="KW-0966">Cell projection</keyword>
<dbReference type="RefSeq" id="WP_290253586.1">
    <property type="nucleotide sequence ID" value="NZ_JAUGQQ010000002.1"/>
</dbReference>
<organism evidence="2 3">
    <name type="scientific">Aequorivita aurantiaca</name>
    <dbReference type="NCBI Taxonomy" id="3053356"/>
    <lineage>
        <taxon>Bacteria</taxon>
        <taxon>Pseudomonadati</taxon>
        <taxon>Bacteroidota</taxon>
        <taxon>Flavobacteriia</taxon>
        <taxon>Flavobacteriales</taxon>
        <taxon>Flavobacteriaceae</taxon>
        <taxon>Aequorivita</taxon>
    </lineage>
</organism>
<evidence type="ECO:0000313" key="3">
    <source>
        <dbReference type="Proteomes" id="UP001244787"/>
    </source>
</evidence>
<sequence>MIKFSNKYRSDQIEIMDDMDFHGEEMKNLLADLFTVNKWLGGNTITIDGLIKIIKDHSNKGPIILLDIGCGDGALLRRCTEFGRRHNLTFECIGLDFNQNIINIAKNQSEKYPNIRFEKVDVFLNKELIPNCDIAICSLFLHHLENNKIEDLLKVLIRKSDMGLIINDLHRSRYAFELFKIFGQLFLKTKTARHDGLVSIARGFKKSELMQLSYKIPNQKSEINWRWAFRYQWILKKNI</sequence>
<accession>A0ABT8DF67</accession>
<dbReference type="GO" id="GO:0032259">
    <property type="term" value="P:methylation"/>
    <property type="evidence" value="ECO:0007669"/>
    <property type="project" value="UniProtKB-KW"/>
</dbReference>
<feature type="domain" description="Methyltransferase" evidence="1">
    <location>
        <begin position="66"/>
        <end position="157"/>
    </location>
</feature>
<dbReference type="InterPro" id="IPR041698">
    <property type="entry name" value="Methyltransf_25"/>
</dbReference>
<dbReference type="EMBL" id="JAUGQQ010000002">
    <property type="protein sequence ID" value="MDN3723493.1"/>
    <property type="molecule type" value="Genomic_DNA"/>
</dbReference>
<name>A0ABT8DF67_9FLAO</name>
<keyword evidence="2" id="KW-0489">Methyltransferase</keyword>
<comment type="caution">
    <text evidence="2">The sequence shown here is derived from an EMBL/GenBank/DDBJ whole genome shotgun (WGS) entry which is preliminary data.</text>
</comment>
<dbReference type="Proteomes" id="UP001244787">
    <property type="component" value="Unassembled WGS sequence"/>
</dbReference>
<keyword evidence="2" id="KW-0282">Flagellum</keyword>
<dbReference type="InterPro" id="IPR029063">
    <property type="entry name" value="SAM-dependent_MTases_sf"/>
</dbReference>
<dbReference type="GO" id="GO:0008168">
    <property type="term" value="F:methyltransferase activity"/>
    <property type="evidence" value="ECO:0007669"/>
    <property type="project" value="UniProtKB-KW"/>
</dbReference>